<feature type="region of interest" description="Disordered" evidence="7">
    <location>
        <begin position="279"/>
        <end position="302"/>
    </location>
</feature>
<dbReference type="AlphaFoldDB" id="A0A814XZA2"/>
<dbReference type="GO" id="GO:0008270">
    <property type="term" value="F:zinc ion binding"/>
    <property type="evidence" value="ECO:0007669"/>
    <property type="project" value="UniProtKB-KW"/>
</dbReference>
<dbReference type="InterPro" id="IPR036420">
    <property type="entry name" value="BRCT_dom_sf"/>
</dbReference>
<sequence length="639" mass="72807">MHHTNSFISIINRHETSMESGIVFESSDTSLPDKSVSSDTSDTFANENERFIQAADVGITDSTYIKNMSSSSSASVSTIDRPSKRRNLAFKSDHQSRVFSKQRFRHDRLFRRTYSLNRKYVIAMTNILFQMEKDIYKLKRRTQCIEQMLADHSQAKRPIIRIPRLTPDEISTICVKKTNKRESTTSEDLENSNHLQTVAITSINSPNEHNDGASCSVASGTPRGSTDGIINKEKSYNQKPKFCTACQHEFSHRSAYLRHIKNIHNGIVPSISEDAVLTKNDNTSDHSTTTEQTQAHDPETDSELSHFLVNQWDIGEGRLRPRLNIKPNNEARHKAKCEICNKFFHAGYIKKHKIRAHPSPPSSPLPKDIPDLIQSTVDKPVDATSPISNESAPVNTTDSPSMINVAAMDIDERHLDFNVQSSKQFVIATTCLQRYQLDLVDEFLRKFSSEVLLKSVVDFETTHLIVDDEQHPFRSSLSIKLVEAVANHCYCVSYQWIIECLQYDRLVDEARFEIEGDTTHSQIFGGPRRSRLIDKRHSLFDNICFIIKCTENNDIKLTNERLQGLITTCGGKIITCVTQSALDQYAVVVLCDKLYVSERRHNYDQCRSLGIHFVSSHWVLASILDYRQKQFQEFAETPL</sequence>
<dbReference type="PROSITE" id="PS50172">
    <property type="entry name" value="BRCT"/>
    <property type="match status" value="2"/>
</dbReference>
<dbReference type="SUPFAM" id="SSF52113">
    <property type="entry name" value="BRCT domain"/>
    <property type="match status" value="2"/>
</dbReference>
<dbReference type="InterPro" id="IPR001357">
    <property type="entry name" value="BRCT_dom"/>
</dbReference>
<keyword evidence="2" id="KW-0677">Repeat</keyword>
<accession>A0A814XZA2</accession>
<evidence type="ECO:0000259" key="9">
    <source>
        <dbReference type="PROSITE" id="PS50172"/>
    </source>
</evidence>
<dbReference type="GO" id="GO:0031436">
    <property type="term" value="C:BRCA1-BARD1 complex"/>
    <property type="evidence" value="ECO:0007669"/>
    <property type="project" value="TreeGrafter"/>
</dbReference>
<keyword evidence="5" id="KW-0539">Nucleus</keyword>
<dbReference type="PANTHER" id="PTHR13763">
    <property type="entry name" value="BREAST CANCER TYPE 1 SUSCEPTIBILITY PROTEIN BRCA1"/>
    <property type="match status" value="1"/>
</dbReference>
<proteinExistence type="predicted"/>
<reference evidence="10" key="1">
    <citation type="submission" date="2021-02" db="EMBL/GenBank/DDBJ databases">
        <authorList>
            <person name="Nowell W R."/>
        </authorList>
    </citation>
    <scope>NUCLEOTIDE SEQUENCE</scope>
</reference>
<evidence type="ECO:0000256" key="5">
    <source>
        <dbReference type="ARBA" id="ARBA00023242"/>
    </source>
</evidence>
<feature type="domain" description="C2H2-type" evidence="8">
    <location>
        <begin position="241"/>
        <end position="269"/>
    </location>
</feature>
<evidence type="ECO:0000256" key="2">
    <source>
        <dbReference type="ARBA" id="ARBA00022737"/>
    </source>
</evidence>
<dbReference type="InterPro" id="IPR013087">
    <property type="entry name" value="Znf_C2H2_type"/>
</dbReference>
<dbReference type="PROSITE" id="PS00028">
    <property type="entry name" value="ZINC_FINGER_C2H2_1"/>
    <property type="match status" value="1"/>
</dbReference>
<dbReference type="Proteomes" id="UP000663852">
    <property type="component" value="Unassembled WGS sequence"/>
</dbReference>
<feature type="domain" description="BRCT" evidence="9">
    <location>
        <begin position="535"/>
        <end position="636"/>
    </location>
</feature>
<gene>
    <name evidence="10" type="ORF">EDS130_LOCUS26492</name>
</gene>
<evidence type="ECO:0000313" key="10">
    <source>
        <dbReference type="EMBL" id="CAF1222451.1"/>
    </source>
</evidence>
<feature type="domain" description="BRCT" evidence="9">
    <location>
        <begin position="425"/>
        <end position="514"/>
    </location>
</feature>
<comment type="caution">
    <text evidence="10">The sequence shown here is derived from an EMBL/GenBank/DDBJ whole genome shotgun (WGS) entry which is preliminary data.</text>
</comment>
<comment type="subcellular location">
    <subcellularLocation>
        <location evidence="1">Nucleus</location>
    </subcellularLocation>
</comment>
<keyword evidence="6" id="KW-0479">Metal-binding</keyword>
<evidence type="ECO:0000256" key="7">
    <source>
        <dbReference type="SAM" id="MobiDB-lite"/>
    </source>
</evidence>
<dbReference type="InterPro" id="IPR031099">
    <property type="entry name" value="BRCA1-associated"/>
</dbReference>
<protein>
    <submittedName>
        <fullName evidence="10">Uncharacterized protein</fullName>
    </submittedName>
</protein>
<dbReference type="OrthoDB" id="6105938at2759"/>
<dbReference type="SMART" id="SM00292">
    <property type="entry name" value="BRCT"/>
    <property type="match status" value="2"/>
</dbReference>
<organism evidence="10 11">
    <name type="scientific">Adineta ricciae</name>
    <name type="common">Rotifer</name>
    <dbReference type="NCBI Taxonomy" id="249248"/>
    <lineage>
        <taxon>Eukaryota</taxon>
        <taxon>Metazoa</taxon>
        <taxon>Spiralia</taxon>
        <taxon>Gnathifera</taxon>
        <taxon>Rotifera</taxon>
        <taxon>Eurotatoria</taxon>
        <taxon>Bdelloidea</taxon>
        <taxon>Adinetida</taxon>
        <taxon>Adinetidae</taxon>
        <taxon>Adineta</taxon>
    </lineage>
</organism>
<keyword evidence="6" id="KW-0863">Zinc-finger</keyword>
<evidence type="ECO:0000313" key="11">
    <source>
        <dbReference type="Proteomes" id="UP000663852"/>
    </source>
</evidence>
<feature type="compositionally biased region" description="Polar residues" evidence="7">
    <location>
        <begin position="279"/>
        <end position="293"/>
    </location>
</feature>
<keyword evidence="4" id="KW-0234">DNA repair</keyword>
<evidence type="ECO:0000256" key="6">
    <source>
        <dbReference type="PROSITE-ProRule" id="PRU00042"/>
    </source>
</evidence>
<evidence type="ECO:0000256" key="4">
    <source>
        <dbReference type="ARBA" id="ARBA00023204"/>
    </source>
</evidence>
<dbReference type="PROSITE" id="PS50157">
    <property type="entry name" value="ZINC_FINGER_C2H2_2"/>
    <property type="match status" value="1"/>
</dbReference>
<dbReference type="GO" id="GO:0045944">
    <property type="term" value="P:positive regulation of transcription by RNA polymerase II"/>
    <property type="evidence" value="ECO:0007669"/>
    <property type="project" value="TreeGrafter"/>
</dbReference>
<dbReference type="GO" id="GO:0004842">
    <property type="term" value="F:ubiquitin-protein transferase activity"/>
    <property type="evidence" value="ECO:0007669"/>
    <property type="project" value="TreeGrafter"/>
</dbReference>
<dbReference type="PANTHER" id="PTHR13763:SF0">
    <property type="entry name" value="BREAST CANCER TYPE 1 SUSCEPTIBILITY PROTEIN"/>
    <property type="match status" value="1"/>
</dbReference>
<dbReference type="EMBL" id="CAJNOJ010000161">
    <property type="protein sequence ID" value="CAF1222451.1"/>
    <property type="molecule type" value="Genomic_DNA"/>
</dbReference>
<evidence type="ECO:0000256" key="1">
    <source>
        <dbReference type="ARBA" id="ARBA00004123"/>
    </source>
</evidence>
<dbReference type="GO" id="GO:0070531">
    <property type="term" value="C:BRCA1-A complex"/>
    <property type="evidence" value="ECO:0007669"/>
    <property type="project" value="TreeGrafter"/>
</dbReference>
<dbReference type="Pfam" id="PF00533">
    <property type="entry name" value="BRCT"/>
    <property type="match status" value="2"/>
</dbReference>
<keyword evidence="6" id="KW-0862">Zinc</keyword>
<evidence type="ECO:0000256" key="3">
    <source>
        <dbReference type="ARBA" id="ARBA00022763"/>
    </source>
</evidence>
<feature type="region of interest" description="Disordered" evidence="7">
    <location>
        <begin position="204"/>
        <end position="227"/>
    </location>
</feature>
<dbReference type="GO" id="GO:0000724">
    <property type="term" value="P:double-strand break repair via homologous recombination"/>
    <property type="evidence" value="ECO:0007669"/>
    <property type="project" value="TreeGrafter"/>
</dbReference>
<name>A0A814XZA2_ADIRI</name>
<dbReference type="Gene3D" id="3.40.50.10190">
    <property type="entry name" value="BRCT domain"/>
    <property type="match status" value="2"/>
</dbReference>
<keyword evidence="3" id="KW-0227">DNA damage</keyword>
<evidence type="ECO:0000259" key="8">
    <source>
        <dbReference type="PROSITE" id="PS50157"/>
    </source>
</evidence>